<name>F4RFG3_MELLP</name>
<dbReference type="InParanoid" id="F4RFG3"/>
<reference evidence="2" key="1">
    <citation type="journal article" date="2011" name="Proc. Natl. Acad. Sci. U.S.A.">
        <title>Obligate biotrophy features unraveled by the genomic analysis of rust fungi.</title>
        <authorList>
            <person name="Duplessis S."/>
            <person name="Cuomo C.A."/>
            <person name="Lin Y.-C."/>
            <person name="Aerts A."/>
            <person name="Tisserant E."/>
            <person name="Veneault-Fourrey C."/>
            <person name="Joly D.L."/>
            <person name="Hacquard S."/>
            <person name="Amselem J."/>
            <person name="Cantarel B.L."/>
            <person name="Chiu R."/>
            <person name="Coutinho P.M."/>
            <person name="Feau N."/>
            <person name="Field M."/>
            <person name="Frey P."/>
            <person name="Gelhaye E."/>
            <person name="Goldberg J."/>
            <person name="Grabherr M.G."/>
            <person name="Kodira C.D."/>
            <person name="Kohler A."/>
            <person name="Kuees U."/>
            <person name="Lindquist E.A."/>
            <person name="Lucas S.M."/>
            <person name="Mago R."/>
            <person name="Mauceli E."/>
            <person name="Morin E."/>
            <person name="Murat C."/>
            <person name="Pangilinan J.L."/>
            <person name="Park R."/>
            <person name="Pearson M."/>
            <person name="Quesneville H."/>
            <person name="Rouhier N."/>
            <person name="Sakthikumar S."/>
            <person name="Salamov A.A."/>
            <person name="Schmutz J."/>
            <person name="Selles B."/>
            <person name="Shapiro H."/>
            <person name="Tanguay P."/>
            <person name="Tuskan G.A."/>
            <person name="Henrissat B."/>
            <person name="Van de Peer Y."/>
            <person name="Rouze P."/>
            <person name="Ellis J.G."/>
            <person name="Dodds P.N."/>
            <person name="Schein J.E."/>
            <person name="Zhong S."/>
            <person name="Hamelin R.C."/>
            <person name="Grigoriev I.V."/>
            <person name="Szabo L.J."/>
            <person name="Martin F."/>
        </authorList>
    </citation>
    <scope>NUCLEOTIDE SEQUENCE [LARGE SCALE GENOMIC DNA]</scope>
    <source>
        <strain evidence="2">98AG31 / pathotype 3-4-7</strain>
    </source>
</reference>
<dbReference type="OrthoDB" id="2506775at2759"/>
<evidence type="ECO:0000313" key="1">
    <source>
        <dbReference type="EMBL" id="EGG08935.1"/>
    </source>
</evidence>
<protein>
    <submittedName>
        <fullName evidence="1">Uncharacterized protein</fullName>
    </submittedName>
</protein>
<dbReference type="RefSeq" id="XP_007407909.1">
    <property type="nucleotide sequence ID" value="XM_007407847.1"/>
</dbReference>
<keyword evidence="2" id="KW-1185">Reference proteome</keyword>
<dbReference type="GeneID" id="18928979"/>
<dbReference type="HOGENOM" id="CLU_2574352_0_0_1"/>
<organism evidence="2">
    <name type="scientific">Melampsora larici-populina (strain 98AG31 / pathotype 3-4-7)</name>
    <name type="common">Poplar leaf rust fungus</name>
    <dbReference type="NCBI Taxonomy" id="747676"/>
    <lineage>
        <taxon>Eukaryota</taxon>
        <taxon>Fungi</taxon>
        <taxon>Dikarya</taxon>
        <taxon>Basidiomycota</taxon>
        <taxon>Pucciniomycotina</taxon>
        <taxon>Pucciniomycetes</taxon>
        <taxon>Pucciniales</taxon>
        <taxon>Melampsoraceae</taxon>
        <taxon>Melampsora</taxon>
    </lineage>
</organism>
<dbReference type="AlphaFoldDB" id="F4RFG3"/>
<proteinExistence type="predicted"/>
<gene>
    <name evidence="1" type="ORF">MELLADRAFT_55488</name>
</gene>
<sequence>MLAANCKALFFKGVTISPAEWHVVELVNKVLKTFVDATSRVEGNGPTGCTVLAEYKRVISELKALNPNHKIIQAWTKQSAK</sequence>
<accession>F4RFG3</accession>
<dbReference type="EMBL" id="GL883099">
    <property type="protein sequence ID" value="EGG08935.1"/>
    <property type="molecule type" value="Genomic_DNA"/>
</dbReference>
<dbReference type="VEuPathDB" id="FungiDB:MELLADRAFT_55488"/>
<dbReference type="KEGG" id="mlr:MELLADRAFT_55488"/>
<evidence type="ECO:0000313" key="2">
    <source>
        <dbReference type="Proteomes" id="UP000001072"/>
    </source>
</evidence>
<dbReference type="Proteomes" id="UP000001072">
    <property type="component" value="Unassembled WGS sequence"/>
</dbReference>